<name>A0A2G8RGC1_9RHOB</name>
<feature type="chain" id="PRO_5013553529" description="Lipoprotein" evidence="1">
    <location>
        <begin position="21"/>
        <end position="110"/>
    </location>
</feature>
<feature type="signal peptide" evidence="1">
    <location>
        <begin position="1"/>
        <end position="20"/>
    </location>
</feature>
<protein>
    <recommendedName>
        <fullName evidence="4">Lipoprotein</fullName>
    </recommendedName>
</protein>
<organism evidence="2 3">
    <name type="scientific">Puniceibacterium antarcticum</name>
    <dbReference type="NCBI Taxonomy" id="1206336"/>
    <lineage>
        <taxon>Bacteria</taxon>
        <taxon>Pseudomonadati</taxon>
        <taxon>Pseudomonadota</taxon>
        <taxon>Alphaproteobacteria</taxon>
        <taxon>Rhodobacterales</taxon>
        <taxon>Paracoccaceae</taxon>
        <taxon>Puniceibacterium</taxon>
    </lineage>
</organism>
<evidence type="ECO:0000256" key="1">
    <source>
        <dbReference type="SAM" id="SignalP"/>
    </source>
</evidence>
<proteinExistence type="predicted"/>
<evidence type="ECO:0008006" key="4">
    <source>
        <dbReference type="Google" id="ProtNLM"/>
    </source>
</evidence>
<sequence>MRTILLLGVVAMALSTAACSRNKGTAFDGVIYKTKSQSARSNRKDFTATVQPVTAQSLTGALAAGRHEGIKHCLNYYGTSDIAWTVGPDTPPEQLRLNGTTLTVAGSCVE</sequence>
<gene>
    <name evidence="2" type="ORF">P775_08810</name>
</gene>
<dbReference type="PROSITE" id="PS51257">
    <property type="entry name" value="PROKAR_LIPOPROTEIN"/>
    <property type="match status" value="1"/>
</dbReference>
<dbReference type="Proteomes" id="UP000231259">
    <property type="component" value="Unassembled WGS sequence"/>
</dbReference>
<accession>A0A2G8RGC1</accession>
<dbReference type="AlphaFoldDB" id="A0A2G8RGC1"/>
<reference evidence="2 3" key="1">
    <citation type="submission" date="2013-09" db="EMBL/GenBank/DDBJ databases">
        <title>Genome sequencing of Phaeobacter antarcticus sp. nov. SM1211.</title>
        <authorList>
            <person name="Zhang X.-Y."/>
            <person name="Liu C."/>
            <person name="Chen X.-L."/>
            <person name="Xie B.-B."/>
            <person name="Qin Q.-L."/>
            <person name="Rong J.-C."/>
            <person name="Zhang Y.-Z."/>
        </authorList>
    </citation>
    <scope>NUCLEOTIDE SEQUENCE [LARGE SCALE GENOMIC DNA]</scope>
    <source>
        <strain evidence="2 3">SM1211</strain>
    </source>
</reference>
<dbReference type="EMBL" id="AWWI01000060">
    <property type="protein sequence ID" value="PIL20617.1"/>
    <property type="molecule type" value="Genomic_DNA"/>
</dbReference>
<evidence type="ECO:0000313" key="3">
    <source>
        <dbReference type="Proteomes" id="UP000231259"/>
    </source>
</evidence>
<comment type="caution">
    <text evidence="2">The sequence shown here is derived from an EMBL/GenBank/DDBJ whole genome shotgun (WGS) entry which is preliminary data.</text>
</comment>
<dbReference type="RefSeq" id="WP_099910556.1">
    <property type="nucleotide sequence ID" value="NZ_AWWI01000060.1"/>
</dbReference>
<evidence type="ECO:0000313" key="2">
    <source>
        <dbReference type="EMBL" id="PIL20617.1"/>
    </source>
</evidence>
<dbReference type="OrthoDB" id="7659281at2"/>
<keyword evidence="1" id="KW-0732">Signal</keyword>
<keyword evidence="3" id="KW-1185">Reference proteome</keyword>